<protein>
    <submittedName>
        <fullName evidence="2">Uncharacterized protein</fullName>
    </submittedName>
</protein>
<name>A0AAD1UBK9_EUPCR</name>
<evidence type="ECO:0000256" key="1">
    <source>
        <dbReference type="SAM" id="MobiDB-lite"/>
    </source>
</evidence>
<sequence length="320" mass="38336">MKARFKSSQKSDRRAGSIKKNTKAGILKKDSHRSSIRKSYIFKQTRLNSAITKRSHHKTLNVNNSHIRNNLNTDTGTDFHIPDDVKYRFITPKVLDNAYNKEAFNQGYNHLAMIASQRHDKEAKFQNYVSKKLDKKHIKAEENRKMLSEYAQKKLQKQQEKRETVKNRKSTIEQEFRAKHEKLYQKDKSEYEQFYKDKLKKEFENMHNASERHRKSLNTSVSRKRVVQERKFKQRRHEKSLQVTPRSSKKHARTSTVQASTMRPGRSFRETFLESQREFEKRANFERKMNDLQKLREYEYQKRKALNEQKFIGMADTITI</sequence>
<feature type="compositionally biased region" description="Basic and acidic residues" evidence="1">
    <location>
        <begin position="157"/>
        <end position="173"/>
    </location>
</feature>
<keyword evidence="3" id="KW-1185">Reference proteome</keyword>
<evidence type="ECO:0000313" key="2">
    <source>
        <dbReference type="EMBL" id="CAI2365785.1"/>
    </source>
</evidence>
<feature type="region of interest" description="Disordered" evidence="1">
    <location>
        <begin position="207"/>
        <end position="262"/>
    </location>
</feature>
<feature type="region of interest" description="Disordered" evidence="1">
    <location>
        <begin position="1"/>
        <end position="30"/>
    </location>
</feature>
<feature type="region of interest" description="Disordered" evidence="1">
    <location>
        <begin position="152"/>
        <end position="173"/>
    </location>
</feature>
<comment type="caution">
    <text evidence="2">The sequence shown here is derived from an EMBL/GenBank/DDBJ whole genome shotgun (WGS) entry which is preliminary data.</text>
</comment>
<dbReference type="AlphaFoldDB" id="A0AAD1UBK9"/>
<gene>
    <name evidence="2" type="ORF">ECRASSUSDP1_LOCUS7073</name>
</gene>
<organism evidence="2 3">
    <name type="scientific">Euplotes crassus</name>
    <dbReference type="NCBI Taxonomy" id="5936"/>
    <lineage>
        <taxon>Eukaryota</taxon>
        <taxon>Sar</taxon>
        <taxon>Alveolata</taxon>
        <taxon>Ciliophora</taxon>
        <taxon>Intramacronucleata</taxon>
        <taxon>Spirotrichea</taxon>
        <taxon>Hypotrichia</taxon>
        <taxon>Euplotida</taxon>
        <taxon>Euplotidae</taxon>
        <taxon>Moneuplotes</taxon>
    </lineage>
</organism>
<dbReference type="EMBL" id="CAMPGE010006877">
    <property type="protein sequence ID" value="CAI2365785.1"/>
    <property type="molecule type" value="Genomic_DNA"/>
</dbReference>
<evidence type="ECO:0000313" key="3">
    <source>
        <dbReference type="Proteomes" id="UP001295684"/>
    </source>
</evidence>
<reference evidence="2" key="1">
    <citation type="submission" date="2023-07" db="EMBL/GenBank/DDBJ databases">
        <authorList>
            <consortium name="AG Swart"/>
            <person name="Singh M."/>
            <person name="Singh A."/>
            <person name="Seah K."/>
            <person name="Emmerich C."/>
        </authorList>
    </citation>
    <scope>NUCLEOTIDE SEQUENCE</scope>
    <source>
        <strain evidence="2">DP1</strain>
    </source>
</reference>
<proteinExistence type="predicted"/>
<dbReference type="Proteomes" id="UP001295684">
    <property type="component" value="Unassembled WGS sequence"/>
</dbReference>
<accession>A0AAD1UBK9</accession>